<protein>
    <recommendedName>
        <fullName evidence="4">Septum formation initiator</fullName>
    </recommendedName>
</protein>
<evidence type="ECO:0000256" key="1">
    <source>
        <dbReference type="SAM" id="Phobius"/>
    </source>
</evidence>
<name>A0A2P8QZM6_9BACT</name>
<feature type="transmembrane region" description="Helical" evidence="1">
    <location>
        <begin position="20"/>
        <end position="45"/>
    </location>
</feature>
<keyword evidence="3" id="KW-1185">Reference proteome</keyword>
<dbReference type="RefSeq" id="WP_106871745.1">
    <property type="nucleotide sequence ID" value="NZ_CP053841.1"/>
</dbReference>
<dbReference type="AlphaFoldDB" id="A0A2P8QZM6"/>
<organism evidence="2 3">
    <name type="scientific">Campylobacter blaseri</name>
    <dbReference type="NCBI Taxonomy" id="2042961"/>
    <lineage>
        <taxon>Bacteria</taxon>
        <taxon>Pseudomonadati</taxon>
        <taxon>Campylobacterota</taxon>
        <taxon>Epsilonproteobacteria</taxon>
        <taxon>Campylobacterales</taxon>
        <taxon>Campylobacteraceae</taxon>
        <taxon>Campylobacter</taxon>
    </lineage>
</organism>
<dbReference type="Proteomes" id="UP000240535">
    <property type="component" value="Unassembled WGS sequence"/>
</dbReference>
<proteinExistence type="predicted"/>
<evidence type="ECO:0008006" key="4">
    <source>
        <dbReference type="Google" id="ProtNLM"/>
    </source>
</evidence>
<gene>
    <name evidence="2" type="ORF">CQ405_06100</name>
</gene>
<sequence>MKQDEILENYENRYKQEKNLSFYDLLIAYIIVAVFVVLFVPAIYIRNEIYYISRDIHKLKNKHSILLEENDDLKYRLKRLQFENEIILPLKIKIDD</sequence>
<evidence type="ECO:0000313" key="2">
    <source>
        <dbReference type="EMBL" id="PSM51703.1"/>
    </source>
</evidence>
<accession>A0A2P8QZM6</accession>
<keyword evidence="1" id="KW-0472">Membrane</keyword>
<dbReference type="OrthoDB" id="5373140at2"/>
<keyword evidence="1" id="KW-1133">Transmembrane helix</keyword>
<keyword evidence="1" id="KW-0812">Transmembrane</keyword>
<comment type="caution">
    <text evidence="2">The sequence shown here is derived from an EMBL/GenBank/DDBJ whole genome shotgun (WGS) entry which is preliminary data.</text>
</comment>
<reference evidence="3" key="1">
    <citation type="submission" date="2017-10" db="EMBL/GenBank/DDBJ databases">
        <title>Campylobacter species from seals.</title>
        <authorList>
            <person name="Gilbert M.J."/>
            <person name="Zomer A.L."/>
            <person name="Timmerman A.J."/>
            <person name="Duim B."/>
            <person name="Wagenaar J.A."/>
        </authorList>
    </citation>
    <scope>NUCLEOTIDE SEQUENCE [LARGE SCALE GENOMIC DNA]</scope>
    <source>
        <strain evidence="3">17S00004-5</strain>
    </source>
</reference>
<evidence type="ECO:0000313" key="3">
    <source>
        <dbReference type="Proteomes" id="UP000240535"/>
    </source>
</evidence>
<dbReference type="EMBL" id="PDHH01000005">
    <property type="protein sequence ID" value="PSM51703.1"/>
    <property type="molecule type" value="Genomic_DNA"/>
</dbReference>